<comment type="caution">
    <text evidence="1">The sequence shown here is derived from an EMBL/GenBank/DDBJ whole genome shotgun (WGS) entry which is preliminary data.</text>
</comment>
<accession>A0A644X5H6</accession>
<name>A0A644X5H6_9ZZZZ</name>
<gene>
    <name evidence="1" type="ORF">SDC9_55863</name>
</gene>
<sequence>MAQRLFLAKNVSRGDRRGAEVFHAEIAMTQRSGRRREIIINEITEDALGKSCQFCIQKAGHPNDTSQYSNRMVDFFGSVK</sequence>
<protein>
    <submittedName>
        <fullName evidence="1">Uncharacterized protein</fullName>
    </submittedName>
</protein>
<organism evidence="1">
    <name type="scientific">bioreactor metagenome</name>
    <dbReference type="NCBI Taxonomy" id="1076179"/>
    <lineage>
        <taxon>unclassified sequences</taxon>
        <taxon>metagenomes</taxon>
        <taxon>ecological metagenomes</taxon>
    </lineage>
</organism>
<reference evidence="1" key="1">
    <citation type="submission" date="2019-08" db="EMBL/GenBank/DDBJ databases">
        <authorList>
            <person name="Kucharzyk K."/>
            <person name="Murdoch R.W."/>
            <person name="Higgins S."/>
            <person name="Loffler F."/>
        </authorList>
    </citation>
    <scope>NUCLEOTIDE SEQUENCE</scope>
</reference>
<proteinExistence type="predicted"/>
<dbReference type="AlphaFoldDB" id="A0A644X5H6"/>
<evidence type="ECO:0000313" key="1">
    <source>
        <dbReference type="EMBL" id="MPM09543.1"/>
    </source>
</evidence>
<dbReference type="EMBL" id="VSSQ01001582">
    <property type="protein sequence ID" value="MPM09543.1"/>
    <property type="molecule type" value="Genomic_DNA"/>
</dbReference>